<dbReference type="GO" id="GO:0004222">
    <property type="term" value="F:metalloendopeptidase activity"/>
    <property type="evidence" value="ECO:0007669"/>
    <property type="project" value="InterPro"/>
</dbReference>
<proteinExistence type="inferred from homology"/>
<keyword evidence="5 6" id="KW-0482">Metalloprotease</keyword>
<evidence type="ECO:0000313" key="10">
    <source>
        <dbReference type="Proteomes" id="UP000006320"/>
    </source>
</evidence>
<feature type="transmembrane region" description="Helical" evidence="7">
    <location>
        <begin position="282"/>
        <end position="303"/>
    </location>
</feature>
<keyword evidence="7" id="KW-0812">Transmembrane</keyword>
<dbReference type="Gene3D" id="3.30.2010.10">
    <property type="entry name" value="Metalloproteases ('zincins'), catalytic domain"/>
    <property type="match status" value="1"/>
</dbReference>
<dbReference type="PANTHER" id="PTHR34978">
    <property type="entry name" value="POSSIBLE SENSOR-TRANSDUCER PROTEIN BLAR"/>
    <property type="match status" value="1"/>
</dbReference>
<gene>
    <name evidence="9" type="ORF">GCHA_0364</name>
</gene>
<dbReference type="AlphaFoldDB" id="A0AAV3UTN7"/>
<evidence type="ECO:0000256" key="5">
    <source>
        <dbReference type="ARBA" id="ARBA00023049"/>
    </source>
</evidence>
<feature type="transmembrane region" description="Helical" evidence="7">
    <location>
        <begin position="48"/>
        <end position="71"/>
    </location>
</feature>
<name>A0AAV3UTN7_9ALTE</name>
<evidence type="ECO:0000256" key="3">
    <source>
        <dbReference type="ARBA" id="ARBA00022801"/>
    </source>
</evidence>
<comment type="cofactor">
    <cofactor evidence="6">
        <name>Zn(2+)</name>
        <dbReference type="ChEBI" id="CHEBI:29105"/>
    </cofactor>
    <text evidence="6">Binds 1 zinc ion per subunit.</text>
</comment>
<dbReference type="PANTHER" id="PTHR34978:SF3">
    <property type="entry name" value="SLR0241 PROTEIN"/>
    <property type="match status" value="1"/>
</dbReference>
<dbReference type="CDD" id="cd07326">
    <property type="entry name" value="M56_BlaR1_MecR1_like"/>
    <property type="match status" value="1"/>
</dbReference>
<protein>
    <recommendedName>
        <fullName evidence="8">Peptidase M48 domain-containing protein</fullName>
    </recommendedName>
</protein>
<keyword evidence="7" id="KW-0472">Membrane</keyword>
<sequence>MWNTAIILNVISLAIISAWFTLLLQWPVSQLVLRQLKQMPASWHKSMLIGWVLLPVCVAMLCSVAFILHAFTDLMWTSLALFIHWHHLFSFEWFTWHGCLLISWCAVSVWIVLRHVYELKKHRDSLRSAVLIAESRECTFQGHTFTRLETNIPLAFTAGGFRPRVYLSSGLIARFTPQQLHCILAHEVAHKTHRDPLQTWVFSLMSAWYPSALRREMRQAFELATEMKADAVAGRETGALNVASALVAYGKSDTRWQLPMVMGFGQHGVSLRVKNLIQPAKLNAHVPLVVSGTALAVLAANLLSMDSLHHYIELIIQF</sequence>
<comment type="similarity">
    <text evidence="6">Belongs to the peptidase M48 family.</text>
</comment>
<dbReference type="InterPro" id="IPR001915">
    <property type="entry name" value="Peptidase_M48"/>
</dbReference>
<dbReference type="GO" id="GO:0046872">
    <property type="term" value="F:metal ion binding"/>
    <property type="evidence" value="ECO:0007669"/>
    <property type="project" value="UniProtKB-KW"/>
</dbReference>
<dbReference type="RefSeq" id="WP_007984382.1">
    <property type="nucleotide sequence ID" value="NZ_BAEM01000006.1"/>
</dbReference>
<keyword evidence="2" id="KW-0479">Metal-binding</keyword>
<dbReference type="EMBL" id="BAEM01000006">
    <property type="protein sequence ID" value="GAC08328.1"/>
    <property type="molecule type" value="Genomic_DNA"/>
</dbReference>
<comment type="caution">
    <text evidence="9">The sequence shown here is derived from an EMBL/GenBank/DDBJ whole genome shotgun (WGS) entry which is preliminary data.</text>
</comment>
<reference evidence="9 10" key="1">
    <citation type="journal article" date="2017" name="Antonie Van Leeuwenhoek">
        <title>Rhizobium rhizosphaerae sp. nov., a novel species isolated from rice rhizosphere.</title>
        <authorList>
            <person name="Zhao J.J."/>
            <person name="Zhang J."/>
            <person name="Zhang R.J."/>
            <person name="Zhang C.W."/>
            <person name="Yin H.Q."/>
            <person name="Zhang X.X."/>
        </authorList>
    </citation>
    <scope>NUCLEOTIDE SEQUENCE [LARGE SCALE GENOMIC DNA]</scope>
    <source>
        <strain evidence="9 10">S18K6</strain>
    </source>
</reference>
<accession>A0AAV3UTN7</accession>
<evidence type="ECO:0000313" key="9">
    <source>
        <dbReference type="EMBL" id="GAC08328.1"/>
    </source>
</evidence>
<evidence type="ECO:0000256" key="4">
    <source>
        <dbReference type="ARBA" id="ARBA00022833"/>
    </source>
</evidence>
<dbReference type="Proteomes" id="UP000006320">
    <property type="component" value="Unassembled WGS sequence"/>
</dbReference>
<dbReference type="GO" id="GO:0006508">
    <property type="term" value="P:proteolysis"/>
    <property type="evidence" value="ECO:0007669"/>
    <property type="project" value="UniProtKB-KW"/>
</dbReference>
<evidence type="ECO:0000256" key="7">
    <source>
        <dbReference type="SAM" id="Phobius"/>
    </source>
</evidence>
<dbReference type="InterPro" id="IPR052173">
    <property type="entry name" value="Beta-lactam_resp_regulator"/>
</dbReference>
<keyword evidence="3 6" id="KW-0378">Hydrolase</keyword>
<keyword evidence="1 6" id="KW-0645">Protease</keyword>
<feature type="domain" description="Peptidase M48" evidence="8">
    <location>
        <begin position="149"/>
        <end position="205"/>
    </location>
</feature>
<feature type="transmembrane region" description="Helical" evidence="7">
    <location>
        <begin position="91"/>
        <end position="113"/>
    </location>
</feature>
<keyword evidence="7" id="KW-1133">Transmembrane helix</keyword>
<keyword evidence="4 6" id="KW-0862">Zinc</keyword>
<evidence type="ECO:0000256" key="2">
    <source>
        <dbReference type="ARBA" id="ARBA00022723"/>
    </source>
</evidence>
<dbReference type="Pfam" id="PF01435">
    <property type="entry name" value="Peptidase_M48"/>
    <property type="match status" value="1"/>
</dbReference>
<organism evidence="9 10">
    <name type="scientific">Paraglaciecola chathamensis S18K6</name>
    <dbReference type="NCBI Taxonomy" id="1127672"/>
    <lineage>
        <taxon>Bacteria</taxon>
        <taxon>Pseudomonadati</taxon>
        <taxon>Pseudomonadota</taxon>
        <taxon>Gammaproteobacteria</taxon>
        <taxon>Alteromonadales</taxon>
        <taxon>Alteromonadaceae</taxon>
        <taxon>Paraglaciecola</taxon>
    </lineage>
</organism>
<evidence type="ECO:0000256" key="6">
    <source>
        <dbReference type="RuleBase" id="RU003983"/>
    </source>
</evidence>
<evidence type="ECO:0000259" key="8">
    <source>
        <dbReference type="Pfam" id="PF01435"/>
    </source>
</evidence>
<evidence type="ECO:0000256" key="1">
    <source>
        <dbReference type="ARBA" id="ARBA00022670"/>
    </source>
</evidence>
<feature type="transmembrane region" description="Helical" evidence="7">
    <location>
        <begin position="6"/>
        <end position="28"/>
    </location>
</feature>